<comment type="caution">
    <text evidence="1">The sequence shown here is derived from an EMBL/GenBank/DDBJ whole genome shotgun (WGS) entry which is preliminary data.</text>
</comment>
<dbReference type="EMBL" id="BPLR01019195">
    <property type="protein sequence ID" value="GIZ05040.1"/>
    <property type="molecule type" value="Genomic_DNA"/>
</dbReference>
<organism evidence="1 2">
    <name type="scientific">Caerostris extrusa</name>
    <name type="common">Bark spider</name>
    <name type="synonym">Caerostris bankana</name>
    <dbReference type="NCBI Taxonomy" id="172846"/>
    <lineage>
        <taxon>Eukaryota</taxon>
        <taxon>Metazoa</taxon>
        <taxon>Ecdysozoa</taxon>
        <taxon>Arthropoda</taxon>
        <taxon>Chelicerata</taxon>
        <taxon>Arachnida</taxon>
        <taxon>Araneae</taxon>
        <taxon>Araneomorphae</taxon>
        <taxon>Entelegynae</taxon>
        <taxon>Araneoidea</taxon>
        <taxon>Araneidae</taxon>
        <taxon>Caerostris</taxon>
    </lineage>
</organism>
<protein>
    <submittedName>
        <fullName evidence="1">DUF5641 domain-containing protein</fullName>
    </submittedName>
</protein>
<name>A0AAV4YD94_CAEEX</name>
<evidence type="ECO:0000313" key="1">
    <source>
        <dbReference type="EMBL" id="GIZ05040.1"/>
    </source>
</evidence>
<reference evidence="1 2" key="1">
    <citation type="submission" date="2021-06" db="EMBL/GenBank/DDBJ databases">
        <title>Caerostris extrusa draft genome.</title>
        <authorList>
            <person name="Kono N."/>
            <person name="Arakawa K."/>
        </authorList>
    </citation>
    <scope>NUCLEOTIDE SEQUENCE [LARGE SCALE GENOMIC DNA]</scope>
</reference>
<sequence>MVTVLCECESIVNGRPLTYIYDDPNELRAIKPSDFIQDIKGNETMDLDIVDAKHLRKRIRYLQNLRYQLRQRFQKEYLSELIRCPQSFSKRRNLSPGDIVLVGPDNTKRLTGLWGVSSNCLKAKTTSKEWRDCVWLKEKLSVLSKGYIYPLELSSSEILNDVPVRVKDSSDTSDNDNQHTVLIRKSLNPRISLKNN</sequence>
<dbReference type="Proteomes" id="UP001054945">
    <property type="component" value="Unassembled WGS sequence"/>
</dbReference>
<gene>
    <name evidence="1" type="primary">AVEN_190690_1</name>
    <name evidence="1" type="ORF">CEXT_582601</name>
</gene>
<keyword evidence="2" id="KW-1185">Reference proteome</keyword>
<dbReference type="PANTHER" id="PTHR47331">
    <property type="entry name" value="PHD-TYPE DOMAIN-CONTAINING PROTEIN"/>
    <property type="match status" value="1"/>
</dbReference>
<dbReference type="PANTHER" id="PTHR47331:SF1">
    <property type="entry name" value="GAG-LIKE PROTEIN"/>
    <property type="match status" value="1"/>
</dbReference>
<proteinExistence type="predicted"/>
<accession>A0AAV4YD94</accession>
<evidence type="ECO:0000313" key="2">
    <source>
        <dbReference type="Proteomes" id="UP001054945"/>
    </source>
</evidence>
<dbReference type="AlphaFoldDB" id="A0AAV4YD94"/>